<keyword evidence="3" id="KW-0540">Nuclease</keyword>
<dbReference type="Gene3D" id="2.30.30.110">
    <property type="match status" value="1"/>
</dbReference>
<dbReference type="PANTHER" id="PTHR33988:SF1">
    <property type="entry name" value="ENDORIBONUCLEASE MAZF7-RELATED"/>
    <property type="match status" value="1"/>
</dbReference>
<proteinExistence type="inferred from homology"/>
<reference evidence="4" key="1">
    <citation type="journal article" date="2014" name="Int. J. Syst. Evol. Microbiol.">
        <title>Complete genome sequence of Corynebacterium casei LMG S-19264T (=DSM 44701T), isolated from a smear-ripened cheese.</title>
        <authorList>
            <consortium name="US DOE Joint Genome Institute (JGI-PGF)"/>
            <person name="Walter F."/>
            <person name="Albersmeier A."/>
            <person name="Kalinowski J."/>
            <person name="Ruckert C."/>
        </authorList>
    </citation>
    <scope>NUCLEOTIDE SEQUENCE</scope>
    <source>
        <strain evidence="4">JCM 3086</strain>
    </source>
</reference>
<dbReference type="AlphaFoldDB" id="A0A917L0T2"/>
<dbReference type="InterPro" id="IPR003477">
    <property type="entry name" value="PemK-like"/>
</dbReference>
<keyword evidence="3" id="KW-0378">Hydrolase</keyword>
<dbReference type="Pfam" id="PF02452">
    <property type="entry name" value="PemK_toxin"/>
    <property type="match status" value="1"/>
</dbReference>
<evidence type="ECO:0000256" key="3">
    <source>
        <dbReference type="PIRNR" id="PIRNR033490"/>
    </source>
</evidence>
<protein>
    <recommendedName>
        <fullName evidence="3">mRNA interferase</fullName>
        <ecNumber evidence="3">3.1.-.-</ecNumber>
    </recommendedName>
</protein>
<dbReference type="GO" id="GO:0016075">
    <property type="term" value="P:rRNA catabolic process"/>
    <property type="evidence" value="ECO:0007669"/>
    <property type="project" value="TreeGrafter"/>
</dbReference>
<accession>A0A917L0T2</accession>
<dbReference type="PANTHER" id="PTHR33988">
    <property type="entry name" value="ENDORIBONUCLEASE MAZF-RELATED"/>
    <property type="match status" value="1"/>
</dbReference>
<comment type="function">
    <text evidence="3">Toxic component of a type II toxin-antitoxin (TA) system.</text>
</comment>
<dbReference type="PIRSF" id="PIRSF033490">
    <property type="entry name" value="MazF"/>
    <property type="match status" value="1"/>
</dbReference>
<reference evidence="4" key="2">
    <citation type="submission" date="2020-09" db="EMBL/GenBank/DDBJ databases">
        <authorList>
            <person name="Sun Q."/>
            <person name="Ohkuma M."/>
        </authorList>
    </citation>
    <scope>NUCLEOTIDE SEQUENCE</scope>
    <source>
        <strain evidence="4">JCM 3086</strain>
    </source>
</reference>
<dbReference type="GO" id="GO:0004521">
    <property type="term" value="F:RNA endonuclease activity"/>
    <property type="evidence" value="ECO:0007669"/>
    <property type="project" value="TreeGrafter"/>
</dbReference>
<keyword evidence="5" id="KW-1185">Reference proteome</keyword>
<dbReference type="InterPro" id="IPR011067">
    <property type="entry name" value="Plasmid_toxin/cell-grow_inhib"/>
</dbReference>
<dbReference type="EC" id="3.1.-.-" evidence="3"/>
<dbReference type="GO" id="GO:0006402">
    <property type="term" value="P:mRNA catabolic process"/>
    <property type="evidence" value="ECO:0007669"/>
    <property type="project" value="TreeGrafter"/>
</dbReference>
<gene>
    <name evidence="4" type="primary">mazf9</name>
    <name evidence="4" type="ORF">GCM10010121_055520</name>
</gene>
<dbReference type="Proteomes" id="UP000657574">
    <property type="component" value="Unassembled WGS sequence"/>
</dbReference>
<dbReference type="EMBL" id="BMQA01000021">
    <property type="protein sequence ID" value="GGJ37231.1"/>
    <property type="molecule type" value="Genomic_DNA"/>
</dbReference>
<keyword evidence="2" id="KW-1277">Toxin-antitoxin system</keyword>
<evidence type="ECO:0000313" key="5">
    <source>
        <dbReference type="Proteomes" id="UP000657574"/>
    </source>
</evidence>
<comment type="similarity">
    <text evidence="1 3">Belongs to the PemK/MazF family.</text>
</comment>
<dbReference type="GO" id="GO:0016787">
    <property type="term" value="F:hydrolase activity"/>
    <property type="evidence" value="ECO:0007669"/>
    <property type="project" value="UniProtKB-KW"/>
</dbReference>
<evidence type="ECO:0000256" key="1">
    <source>
        <dbReference type="ARBA" id="ARBA00007521"/>
    </source>
</evidence>
<organism evidence="4 5">
    <name type="scientific">Streptomyces brasiliensis</name>
    <dbReference type="NCBI Taxonomy" id="1954"/>
    <lineage>
        <taxon>Bacteria</taxon>
        <taxon>Bacillati</taxon>
        <taxon>Actinomycetota</taxon>
        <taxon>Actinomycetes</taxon>
        <taxon>Kitasatosporales</taxon>
        <taxon>Streptomycetaceae</taxon>
        <taxon>Streptomyces</taxon>
    </lineage>
</organism>
<keyword evidence="3" id="KW-0255">Endonuclease</keyword>
<dbReference type="RefSeq" id="WP_189314001.1">
    <property type="nucleotide sequence ID" value="NZ_BMQA01000021.1"/>
</dbReference>
<name>A0A917L0T2_9ACTN</name>
<sequence>MKRGDIYLVDYGPSRGSEPNKARPAVIVSNDGANAAVERTGRGVVTLVPLTTSTARVYPFQVLLPAGEAGLLKDSKVQCEHVRALAPERLLRPIGSVPAQRMAEIDTALRRHLAL</sequence>
<comment type="caution">
    <text evidence="4">The sequence shown here is derived from an EMBL/GenBank/DDBJ whole genome shotgun (WGS) entry which is preliminary data.</text>
</comment>
<evidence type="ECO:0000256" key="2">
    <source>
        <dbReference type="ARBA" id="ARBA00022649"/>
    </source>
</evidence>
<dbReference type="SUPFAM" id="SSF50118">
    <property type="entry name" value="Cell growth inhibitor/plasmid maintenance toxic component"/>
    <property type="match status" value="1"/>
</dbReference>
<evidence type="ECO:0000313" key="4">
    <source>
        <dbReference type="EMBL" id="GGJ37231.1"/>
    </source>
</evidence>
<dbReference type="GO" id="GO:0003677">
    <property type="term" value="F:DNA binding"/>
    <property type="evidence" value="ECO:0007669"/>
    <property type="project" value="InterPro"/>
</dbReference>